<organism evidence="4 5">
    <name type="scientific">Prunus dulcis</name>
    <name type="common">Almond</name>
    <name type="synonym">Amygdalus dulcis</name>
    <dbReference type="NCBI Taxonomy" id="3755"/>
    <lineage>
        <taxon>Eukaryota</taxon>
        <taxon>Viridiplantae</taxon>
        <taxon>Streptophyta</taxon>
        <taxon>Embryophyta</taxon>
        <taxon>Tracheophyta</taxon>
        <taxon>Spermatophyta</taxon>
        <taxon>Magnoliopsida</taxon>
        <taxon>eudicotyledons</taxon>
        <taxon>Gunneridae</taxon>
        <taxon>Pentapetalae</taxon>
        <taxon>rosids</taxon>
        <taxon>fabids</taxon>
        <taxon>Rosales</taxon>
        <taxon>Rosaceae</taxon>
        <taxon>Amygdaloideae</taxon>
        <taxon>Amygdaleae</taxon>
        <taxon>Prunus</taxon>
    </lineage>
</organism>
<dbReference type="PROSITE" id="PS50158">
    <property type="entry name" value="ZF_CCHC"/>
    <property type="match status" value="1"/>
</dbReference>
<dbReference type="GO" id="GO:0008270">
    <property type="term" value="F:zinc ion binding"/>
    <property type="evidence" value="ECO:0007669"/>
    <property type="project" value="UniProtKB-KW"/>
</dbReference>
<dbReference type="InterPro" id="IPR001878">
    <property type="entry name" value="Znf_CCHC"/>
</dbReference>
<keyword evidence="1" id="KW-0862">Zinc</keyword>
<protein>
    <recommendedName>
        <fullName evidence="3">CCHC-type domain-containing protein</fullName>
    </recommendedName>
</protein>
<dbReference type="SMART" id="SM00343">
    <property type="entry name" value="ZnF_C2HC"/>
    <property type="match status" value="1"/>
</dbReference>
<dbReference type="Proteomes" id="UP001054821">
    <property type="component" value="Chromosome 2"/>
</dbReference>
<keyword evidence="5" id="KW-1185">Reference proteome</keyword>
<accession>A0AAD4WHL0</accession>
<keyword evidence="1" id="KW-0479">Metal-binding</keyword>
<dbReference type="GO" id="GO:0003676">
    <property type="term" value="F:nucleic acid binding"/>
    <property type="evidence" value="ECO:0007669"/>
    <property type="project" value="InterPro"/>
</dbReference>
<feature type="domain" description="CCHC-type" evidence="3">
    <location>
        <begin position="100"/>
        <end position="113"/>
    </location>
</feature>
<feature type="compositionally biased region" description="Polar residues" evidence="2">
    <location>
        <begin position="1"/>
        <end position="10"/>
    </location>
</feature>
<feature type="region of interest" description="Disordered" evidence="2">
    <location>
        <begin position="1"/>
        <end position="90"/>
    </location>
</feature>
<gene>
    <name evidence="4" type="ORF">L3X38_010251</name>
</gene>
<name>A0AAD4WHL0_PRUDU</name>
<feature type="compositionally biased region" description="Low complexity" evidence="2">
    <location>
        <begin position="22"/>
        <end position="44"/>
    </location>
</feature>
<proteinExistence type="predicted"/>
<dbReference type="AlphaFoldDB" id="A0AAD4WHL0"/>
<evidence type="ECO:0000256" key="1">
    <source>
        <dbReference type="PROSITE-ProRule" id="PRU00047"/>
    </source>
</evidence>
<dbReference type="SUPFAM" id="SSF57756">
    <property type="entry name" value="Retrovirus zinc finger-like domains"/>
    <property type="match status" value="1"/>
</dbReference>
<evidence type="ECO:0000313" key="5">
    <source>
        <dbReference type="Proteomes" id="UP001054821"/>
    </source>
</evidence>
<sequence>MLAKDQTFTGKTLILDEGSSNPNSSHTQSYHSSSGSAQPSHFPSGNNGGFHTSGYFTNRGSHFRGRGRGHNHYPSGPRTHQAPLNSSPGILGSGIDIPTCQICNKKGHVAADCYQRRNQPSAPTSSGQCPICWKYGHSAI</sequence>
<evidence type="ECO:0000313" key="4">
    <source>
        <dbReference type="EMBL" id="KAI5342376.1"/>
    </source>
</evidence>
<dbReference type="Gene3D" id="4.10.60.10">
    <property type="entry name" value="Zinc finger, CCHC-type"/>
    <property type="match status" value="1"/>
</dbReference>
<dbReference type="InterPro" id="IPR036875">
    <property type="entry name" value="Znf_CCHC_sf"/>
</dbReference>
<evidence type="ECO:0000259" key="3">
    <source>
        <dbReference type="PROSITE" id="PS50158"/>
    </source>
</evidence>
<comment type="caution">
    <text evidence="4">The sequence shown here is derived from an EMBL/GenBank/DDBJ whole genome shotgun (WGS) entry which is preliminary data.</text>
</comment>
<evidence type="ECO:0000256" key="2">
    <source>
        <dbReference type="SAM" id="MobiDB-lite"/>
    </source>
</evidence>
<reference evidence="4 5" key="1">
    <citation type="journal article" date="2022" name="G3 (Bethesda)">
        <title>Whole-genome sequence and methylome profiling of the almond [Prunus dulcis (Mill.) D.A. Webb] cultivar 'Nonpareil'.</title>
        <authorList>
            <person name="D'Amico-Willman K.M."/>
            <person name="Ouma W.Z."/>
            <person name="Meulia T."/>
            <person name="Sideli G.M."/>
            <person name="Gradziel T.M."/>
            <person name="Fresnedo-Ramirez J."/>
        </authorList>
    </citation>
    <scope>NUCLEOTIDE SEQUENCE [LARGE SCALE GENOMIC DNA]</scope>
    <source>
        <strain evidence="4">Clone GOH B32 T37-40</strain>
    </source>
</reference>
<dbReference type="EMBL" id="JAJFAZ020000002">
    <property type="protein sequence ID" value="KAI5342376.1"/>
    <property type="molecule type" value="Genomic_DNA"/>
</dbReference>
<feature type="compositionally biased region" description="Basic residues" evidence="2">
    <location>
        <begin position="61"/>
        <end position="71"/>
    </location>
</feature>
<keyword evidence="1" id="KW-0863">Zinc-finger</keyword>